<reference evidence="3" key="1">
    <citation type="submission" date="2018-06" db="EMBL/GenBank/DDBJ databases">
        <authorList>
            <person name="Lum Nde A."/>
            <person name="Hugo C."/>
        </authorList>
    </citation>
    <scope>NUCLEOTIDE SEQUENCE [LARGE SCALE GENOMIC DNA]</scope>
    <source>
        <strain evidence="3">1_F178</strain>
    </source>
</reference>
<accession>A0A3D9C3T5</accession>
<feature type="domain" description="Helix-turn-helix" evidence="1">
    <location>
        <begin position="30"/>
        <end position="78"/>
    </location>
</feature>
<sequence length="98" mass="11876">MTPIQLQQELNEIKKLVHQNYINNKEVFNSTELISYLKISESLLYKLTSRKLIPHCKPTNGVLLFFKEEIHDWIKQHRIYTVEDAERMIRNHKRNRNN</sequence>
<evidence type="ECO:0000313" key="3">
    <source>
        <dbReference type="Proteomes" id="UP000256686"/>
    </source>
</evidence>
<dbReference type="GO" id="GO:0003677">
    <property type="term" value="F:DNA binding"/>
    <property type="evidence" value="ECO:0007669"/>
    <property type="project" value="UniProtKB-KW"/>
</dbReference>
<gene>
    <name evidence="2" type="ORF">DRF65_20940</name>
</gene>
<name>A0A3D9C3T5_9FLAO</name>
<organism evidence="2 3">
    <name type="scientific">Chryseobacterium pennae</name>
    <dbReference type="NCBI Taxonomy" id="2258962"/>
    <lineage>
        <taxon>Bacteria</taxon>
        <taxon>Pseudomonadati</taxon>
        <taxon>Bacteroidota</taxon>
        <taxon>Flavobacteriia</taxon>
        <taxon>Flavobacteriales</taxon>
        <taxon>Weeksellaceae</taxon>
        <taxon>Chryseobacterium group</taxon>
        <taxon>Chryseobacterium</taxon>
    </lineage>
</organism>
<protein>
    <submittedName>
        <fullName evidence="2">DNA-binding protein</fullName>
    </submittedName>
</protein>
<proteinExistence type="predicted"/>
<dbReference type="Proteomes" id="UP000256686">
    <property type="component" value="Unassembled WGS sequence"/>
</dbReference>
<comment type="caution">
    <text evidence="2">The sequence shown here is derived from an EMBL/GenBank/DDBJ whole genome shotgun (WGS) entry which is preliminary data.</text>
</comment>
<dbReference type="Pfam" id="PF12728">
    <property type="entry name" value="HTH_17"/>
    <property type="match status" value="1"/>
</dbReference>
<dbReference type="EMBL" id="QNVT01000024">
    <property type="protein sequence ID" value="REC60530.1"/>
    <property type="molecule type" value="Genomic_DNA"/>
</dbReference>
<dbReference type="AlphaFoldDB" id="A0A3D9C3T5"/>
<keyword evidence="2" id="KW-0238">DNA-binding</keyword>
<evidence type="ECO:0000313" key="2">
    <source>
        <dbReference type="EMBL" id="REC60530.1"/>
    </source>
</evidence>
<evidence type="ECO:0000259" key="1">
    <source>
        <dbReference type="Pfam" id="PF12728"/>
    </source>
</evidence>
<dbReference type="InterPro" id="IPR041657">
    <property type="entry name" value="HTH_17"/>
</dbReference>
<dbReference type="RefSeq" id="WP_115972692.1">
    <property type="nucleotide sequence ID" value="NZ_QNVT01000024.1"/>
</dbReference>
<keyword evidence="3" id="KW-1185">Reference proteome</keyword>